<keyword evidence="2 6" id="KW-0812">Transmembrane</keyword>
<name>A0A6J2UP84_CHACN</name>
<dbReference type="AlphaFoldDB" id="A0A6J2UP84"/>
<dbReference type="FunFam" id="1.20.1280.290:FF:000009">
    <property type="entry name" value="PQ loop repeat family protein"/>
    <property type="match status" value="1"/>
</dbReference>
<dbReference type="SMART" id="SM00679">
    <property type="entry name" value="CTNS"/>
    <property type="match status" value="2"/>
</dbReference>
<feature type="transmembrane region" description="Helical" evidence="6">
    <location>
        <begin position="231"/>
        <end position="256"/>
    </location>
</feature>
<evidence type="ECO:0000256" key="2">
    <source>
        <dbReference type="ARBA" id="ARBA00022692"/>
    </source>
</evidence>
<comment type="similarity">
    <text evidence="5">Belongs to the laat-1 family.</text>
</comment>
<dbReference type="Pfam" id="PF04193">
    <property type="entry name" value="PQ-loop"/>
    <property type="match status" value="2"/>
</dbReference>
<dbReference type="PANTHER" id="PTHR16201:SF42">
    <property type="entry name" value="SOLUTE CARRIER FAMILY 66 MEMBER 1 LIKE"/>
    <property type="match status" value="1"/>
</dbReference>
<organism evidence="7 8">
    <name type="scientific">Chanos chanos</name>
    <name type="common">Milkfish</name>
    <name type="synonym">Mugil chanos</name>
    <dbReference type="NCBI Taxonomy" id="29144"/>
    <lineage>
        <taxon>Eukaryota</taxon>
        <taxon>Metazoa</taxon>
        <taxon>Chordata</taxon>
        <taxon>Craniata</taxon>
        <taxon>Vertebrata</taxon>
        <taxon>Euteleostomi</taxon>
        <taxon>Actinopterygii</taxon>
        <taxon>Neopterygii</taxon>
        <taxon>Teleostei</taxon>
        <taxon>Ostariophysi</taxon>
        <taxon>Gonorynchiformes</taxon>
        <taxon>Chanidae</taxon>
        <taxon>Chanos</taxon>
    </lineage>
</organism>
<dbReference type="GeneID" id="115804720"/>
<reference evidence="8" key="1">
    <citation type="submission" date="2025-08" db="UniProtKB">
        <authorList>
            <consortium name="RefSeq"/>
        </authorList>
    </citation>
    <scope>IDENTIFICATION</scope>
</reference>
<dbReference type="GO" id="GO:0015189">
    <property type="term" value="F:L-lysine transmembrane transporter activity"/>
    <property type="evidence" value="ECO:0007669"/>
    <property type="project" value="TreeGrafter"/>
</dbReference>
<keyword evidence="7" id="KW-1185">Reference proteome</keyword>
<dbReference type="OrthoDB" id="8048523at2759"/>
<proteinExistence type="inferred from homology"/>
<evidence type="ECO:0000256" key="4">
    <source>
        <dbReference type="ARBA" id="ARBA00023136"/>
    </source>
</evidence>
<feature type="transmembrane region" description="Helical" evidence="6">
    <location>
        <begin position="114"/>
        <end position="135"/>
    </location>
</feature>
<evidence type="ECO:0000256" key="5">
    <source>
        <dbReference type="ARBA" id="ARBA00038039"/>
    </source>
</evidence>
<evidence type="ECO:0000256" key="1">
    <source>
        <dbReference type="ARBA" id="ARBA00004141"/>
    </source>
</evidence>
<dbReference type="InterPro" id="IPR006603">
    <property type="entry name" value="PQ-loop_rpt"/>
</dbReference>
<dbReference type="InterPro" id="IPR051415">
    <property type="entry name" value="LAAT-1"/>
</dbReference>
<evidence type="ECO:0000256" key="3">
    <source>
        <dbReference type="ARBA" id="ARBA00022989"/>
    </source>
</evidence>
<dbReference type="InParanoid" id="A0A6J2UP84"/>
<dbReference type="GO" id="GO:0005765">
    <property type="term" value="C:lysosomal membrane"/>
    <property type="evidence" value="ECO:0007669"/>
    <property type="project" value="TreeGrafter"/>
</dbReference>
<keyword evidence="4 6" id="KW-0472">Membrane</keyword>
<accession>A0A6J2UP84</accession>
<evidence type="ECO:0000313" key="8">
    <source>
        <dbReference type="RefSeq" id="XP_030621087.1"/>
    </source>
</evidence>
<dbReference type="RefSeq" id="XP_030621087.1">
    <property type="nucleotide sequence ID" value="XM_030765227.1"/>
</dbReference>
<evidence type="ECO:0000256" key="6">
    <source>
        <dbReference type="SAM" id="Phobius"/>
    </source>
</evidence>
<dbReference type="Proteomes" id="UP000504632">
    <property type="component" value="Chromosome 2"/>
</dbReference>
<sequence length="318" mass="35760">MAAQFFRGTGTKAARVSRENICGPTIVGHSAQNVKDVAYLGKNSVAGAGNLSVIGRPLCVNGTPWMFYLFQECVENVWEYWSVVISLISMLCFLLSTLPQVYESYRSGKVDEAMSAGFVLFLLGGDFSNFAACYLTKQLPIQIVTAVFYIYTDAILVSQFYYYKIKNSFNKMFDMDENDCNWCFSQAQIATDCTVMTGHVFGYLSTLSFLCSRFPQLYKNYKRQSTEGTSYLLFALAMLGNGTYALSLIVILPALTPAARAPFILNRLAWLIGSFGLLFLDVLVTAQFIMYRKNKSSKTEQQWNFPEVEPLLCEEDEL</sequence>
<comment type="subcellular location">
    <subcellularLocation>
        <location evidence="1">Membrane</location>
        <topology evidence="1">Multi-pass membrane protein</topology>
    </subcellularLocation>
</comment>
<gene>
    <name evidence="8" type="primary">LOC115804720</name>
</gene>
<feature type="transmembrane region" description="Helical" evidence="6">
    <location>
        <begin position="80"/>
        <end position="102"/>
    </location>
</feature>
<dbReference type="PANTHER" id="PTHR16201">
    <property type="entry name" value="SEVEN TRANSMEMBRANE PROTEIN 1-RELATED"/>
    <property type="match status" value="1"/>
</dbReference>
<dbReference type="Gene3D" id="1.20.1280.290">
    <property type="match status" value="2"/>
</dbReference>
<protein>
    <submittedName>
        <fullName evidence="8">Lysosomal amino acid transporter 1 homolog</fullName>
    </submittedName>
</protein>
<evidence type="ECO:0000313" key="7">
    <source>
        <dbReference type="Proteomes" id="UP000504632"/>
    </source>
</evidence>
<feature type="transmembrane region" description="Helical" evidence="6">
    <location>
        <begin position="268"/>
        <end position="291"/>
    </location>
</feature>
<keyword evidence="3 6" id="KW-1133">Transmembrane helix</keyword>
<feature type="transmembrane region" description="Helical" evidence="6">
    <location>
        <begin position="141"/>
        <end position="163"/>
    </location>
</feature>